<dbReference type="InterPro" id="IPR012340">
    <property type="entry name" value="NA-bd_OB-fold"/>
</dbReference>
<gene>
    <name evidence="5" type="ORF">BOX15_Mlig024855g1</name>
    <name evidence="4" type="ORF">BOX15_Mlig024855g3</name>
    <name evidence="3" type="ORF">BOX15_Mlig024855g4</name>
</gene>
<sequence>MDKNESGDSYEEKPGSEKLEKKVIATSVSGTVKWFNVKNGYGFINRDDTKQDVFVHQSAIAKNNPAKWKRSVGENERVEFDVVQGPKGEEATNVTGPDGAAVQGSEYASERRGGRRFRGGRSRRRPYGGRGGDGPPMKQGLPDAPPPPPSRGGVAPRRRPYTMGPPAAAGGGRGGGGPPFQPRPPPEEFSDRGGYGGGRGGYGGGRGGYGGGRGGYRGYSGRGGQWSRGGGSRRRGSGRYPLRGGEGAAQGESEA</sequence>
<keyword evidence="6" id="KW-1185">Reference proteome</keyword>
<reference evidence="3 6" key="1">
    <citation type="submission" date="2017-06" db="EMBL/GenBank/DDBJ databases">
        <title>A platform for efficient transgenesis in Macrostomum lignano, a flatworm model organism for stem cell research.</title>
        <authorList>
            <person name="Berezikov E."/>
        </authorList>
    </citation>
    <scope>NUCLEOTIDE SEQUENCE [LARGE SCALE GENOMIC DNA]</scope>
    <source>
        <strain evidence="3">DV1</strain>
        <tissue evidence="3">Whole organism</tissue>
    </source>
</reference>
<feature type="domain" description="CSD" evidence="2">
    <location>
        <begin position="27"/>
        <end position="96"/>
    </location>
</feature>
<dbReference type="OrthoDB" id="203339at2759"/>
<dbReference type="PROSITE" id="PS51857">
    <property type="entry name" value="CSD_2"/>
    <property type="match status" value="1"/>
</dbReference>
<dbReference type="Pfam" id="PF00313">
    <property type="entry name" value="CSD"/>
    <property type="match status" value="1"/>
</dbReference>
<comment type="caution">
    <text evidence="3">The sequence shown here is derived from an EMBL/GenBank/DDBJ whole genome shotgun (WGS) entry which is preliminary data.</text>
</comment>
<evidence type="ECO:0000313" key="6">
    <source>
        <dbReference type="Proteomes" id="UP000215902"/>
    </source>
</evidence>
<feature type="compositionally biased region" description="Gly residues" evidence="1">
    <location>
        <begin position="169"/>
        <end position="178"/>
    </location>
</feature>
<evidence type="ECO:0000313" key="5">
    <source>
        <dbReference type="EMBL" id="PAA71060.1"/>
    </source>
</evidence>
<accession>A0A267DZP1</accession>
<evidence type="ECO:0000313" key="4">
    <source>
        <dbReference type="EMBL" id="PAA60130.1"/>
    </source>
</evidence>
<feature type="compositionally biased region" description="Basic residues" evidence="1">
    <location>
        <begin position="113"/>
        <end position="127"/>
    </location>
</feature>
<feature type="region of interest" description="Disordered" evidence="1">
    <location>
        <begin position="82"/>
        <end position="255"/>
    </location>
</feature>
<dbReference type="InterPro" id="IPR019844">
    <property type="entry name" value="CSD_CS"/>
</dbReference>
<proteinExistence type="predicted"/>
<dbReference type="InterPro" id="IPR050181">
    <property type="entry name" value="Cold_shock_domain"/>
</dbReference>
<dbReference type="STRING" id="282301.A0A267DZP1"/>
<dbReference type="AlphaFoldDB" id="A0A267DZP1"/>
<dbReference type="GO" id="GO:0003676">
    <property type="term" value="F:nucleic acid binding"/>
    <property type="evidence" value="ECO:0007669"/>
    <property type="project" value="InterPro"/>
</dbReference>
<evidence type="ECO:0000259" key="2">
    <source>
        <dbReference type="PROSITE" id="PS51857"/>
    </source>
</evidence>
<dbReference type="SMART" id="SM00357">
    <property type="entry name" value="CSP"/>
    <property type="match status" value="1"/>
</dbReference>
<dbReference type="PROSITE" id="PS00352">
    <property type="entry name" value="CSD_1"/>
    <property type="match status" value="1"/>
</dbReference>
<dbReference type="FunFam" id="2.40.50.140:FF:000274">
    <property type="entry name" value="Mitochondrial RNA binding protein"/>
    <property type="match status" value="1"/>
</dbReference>
<dbReference type="InterPro" id="IPR011129">
    <property type="entry name" value="CSD"/>
</dbReference>
<feature type="compositionally biased region" description="Low complexity" evidence="1">
    <location>
        <begin position="238"/>
        <end position="255"/>
    </location>
</feature>
<evidence type="ECO:0000313" key="3">
    <source>
        <dbReference type="EMBL" id="PAA53942.1"/>
    </source>
</evidence>
<dbReference type="PANTHER" id="PTHR11544">
    <property type="entry name" value="COLD SHOCK DOMAIN CONTAINING PROTEINS"/>
    <property type="match status" value="1"/>
</dbReference>
<dbReference type="EMBL" id="NIVC01002996">
    <property type="protein sequence ID" value="PAA53942.1"/>
    <property type="molecule type" value="Genomic_DNA"/>
</dbReference>
<dbReference type="InterPro" id="IPR002059">
    <property type="entry name" value="CSP_DNA-bd"/>
</dbReference>
<organism evidence="3 6">
    <name type="scientific">Macrostomum lignano</name>
    <dbReference type="NCBI Taxonomy" id="282301"/>
    <lineage>
        <taxon>Eukaryota</taxon>
        <taxon>Metazoa</taxon>
        <taxon>Spiralia</taxon>
        <taxon>Lophotrochozoa</taxon>
        <taxon>Platyhelminthes</taxon>
        <taxon>Rhabditophora</taxon>
        <taxon>Macrostomorpha</taxon>
        <taxon>Macrostomida</taxon>
        <taxon>Macrostomidae</taxon>
        <taxon>Macrostomum</taxon>
    </lineage>
</organism>
<feature type="compositionally biased region" description="Gly residues" evidence="1">
    <location>
        <begin position="193"/>
        <end position="230"/>
    </location>
</feature>
<dbReference type="CDD" id="cd04458">
    <property type="entry name" value="CSP_CDS"/>
    <property type="match status" value="1"/>
</dbReference>
<dbReference type="EMBL" id="NIVC01001187">
    <property type="protein sequence ID" value="PAA71060.1"/>
    <property type="molecule type" value="Genomic_DNA"/>
</dbReference>
<evidence type="ECO:0000256" key="1">
    <source>
        <dbReference type="SAM" id="MobiDB-lite"/>
    </source>
</evidence>
<dbReference type="Proteomes" id="UP000215902">
    <property type="component" value="Unassembled WGS sequence"/>
</dbReference>
<dbReference type="PRINTS" id="PR00050">
    <property type="entry name" value="COLDSHOCK"/>
</dbReference>
<dbReference type="Gene3D" id="2.40.50.140">
    <property type="entry name" value="Nucleic acid-binding proteins"/>
    <property type="match status" value="1"/>
</dbReference>
<dbReference type="SUPFAM" id="SSF50249">
    <property type="entry name" value="Nucleic acid-binding proteins"/>
    <property type="match status" value="1"/>
</dbReference>
<dbReference type="EMBL" id="NIVC01002190">
    <property type="protein sequence ID" value="PAA60130.1"/>
    <property type="molecule type" value="Genomic_DNA"/>
</dbReference>
<protein>
    <recommendedName>
        <fullName evidence="2">CSD domain-containing protein</fullName>
    </recommendedName>
</protein>
<name>A0A267DZP1_9PLAT</name>